<feature type="transmembrane region" description="Helical" evidence="7">
    <location>
        <begin position="228"/>
        <end position="254"/>
    </location>
</feature>
<evidence type="ECO:0000256" key="7">
    <source>
        <dbReference type="SAM" id="Phobius"/>
    </source>
</evidence>
<feature type="transmembrane region" description="Helical" evidence="7">
    <location>
        <begin position="316"/>
        <end position="339"/>
    </location>
</feature>
<feature type="transmembrane region" description="Helical" evidence="7">
    <location>
        <begin position="152"/>
        <end position="171"/>
    </location>
</feature>
<protein>
    <submittedName>
        <fullName evidence="9">Permeases of the major facilitator superfamily protein</fullName>
    </submittedName>
</protein>
<comment type="subcellular location">
    <subcellularLocation>
        <location evidence="1">Cell membrane</location>
        <topology evidence="1">Multi-pass membrane protein</topology>
    </subcellularLocation>
</comment>
<evidence type="ECO:0000256" key="6">
    <source>
        <dbReference type="ARBA" id="ARBA00023136"/>
    </source>
</evidence>
<accession>A0ABN0G6V3</accession>
<sequence length="416" mass="44623">MQERQMQERQAFPKRRIEQLRLVWLLIVGTGFVVMARAMSLPFLAIYLHERMRLDAATIGLLLGSGALVGTLGGFFGGHLSDVLGRRKVLTGCLLASSVSFAALHFAANAWQVFAVNLFINLASAFYEPVSKAALSDSLPPEQRLRAFARRYVAINVGFAIGPLAGASLGLLDKSPVFLVTGAVYLLFSIAIHAATARLARRRAPHEAAASGLPLAVKLRIVGADRRLVLFTAGSMLAIAVHGEMSVTFSQYLIGAFDDGLEMFAWLMSTNAVTVVASQPLLNRIGERRGPFASLTLGAILLATGAAGFANSPNMTALVASMVVFTWGEVLLIPSEYAVLDSITPEPMRGIYYGAHSLSNVGNLLGPWLGGLVLLHYGGGAMFYGMGFVALLSLLMFVAGARIEPAPQRRFEVRSR</sequence>
<feature type="transmembrane region" description="Helical" evidence="7">
    <location>
        <begin position="260"/>
        <end position="278"/>
    </location>
</feature>
<dbReference type="Gene3D" id="1.20.1250.20">
    <property type="entry name" value="MFS general substrate transporter like domains"/>
    <property type="match status" value="2"/>
</dbReference>
<dbReference type="PANTHER" id="PTHR23517">
    <property type="entry name" value="RESISTANCE PROTEIN MDTM, PUTATIVE-RELATED-RELATED"/>
    <property type="match status" value="1"/>
</dbReference>
<dbReference type="InterPro" id="IPR011701">
    <property type="entry name" value="MFS"/>
</dbReference>
<feature type="transmembrane region" description="Helical" evidence="7">
    <location>
        <begin position="56"/>
        <end position="77"/>
    </location>
</feature>
<organism evidence="9 10">
    <name type="scientific">Burkholderia humptydooensis MSMB43</name>
    <dbReference type="NCBI Taxonomy" id="441157"/>
    <lineage>
        <taxon>Bacteria</taxon>
        <taxon>Pseudomonadati</taxon>
        <taxon>Pseudomonadota</taxon>
        <taxon>Betaproteobacteria</taxon>
        <taxon>Burkholderiales</taxon>
        <taxon>Burkholderiaceae</taxon>
        <taxon>Burkholderia</taxon>
        <taxon>pseudomallei group</taxon>
    </lineage>
</organism>
<dbReference type="InterPro" id="IPR036259">
    <property type="entry name" value="MFS_trans_sf"/>
</dbReference>
<feature type="domain" description="Major facilitator superfamily (MFS) profile" evidence="8">
    <location>
        <begin position="17"/>
        <end position="405"/>
    </location>
</feature>
<proteinExistence type="predicted"/>
<evidence type="ECO:0000259" key="8">
    <source>
        <dbReference type="PROSITE" id="PS50850"/>
    </source>
</evidence>
<keyword evidence="4 7" id="KW-0812">Transmembrane</keyword>
<feature type="transmembrane region" description="Helical" evidence="7">
    <location>
        <begin position="290"/>
        <end position="310"/>
    </location>
</feature>
<dbReference type="SUPFAM" id="SSF103473">
    <property type="entry name" value="MFS general substrate transporter"/>
    <property type="match status" value="1"/>
</dbReference>
<evidence type="ECO:0000256" key="1">
    <source>
        <dbReference type="ARBA" id="ARBA00004651"/>
    </source>
</evidence>
<evidence type="ECO:0000256" key="5">
    <source>
        <dbReference type="ARBA" id="ARBA00022989"/>
    </source>
</evidence>
<evidence type="ECO:0000313" key="9">
    <source>
        <dbReference type="EMBL" id="EIP87946.1"/>
    </source>
</evidence>
<feature type="transmembrane region" description="Helical" evidence="7">
    <location>
        <begin position="351"/>
        <end position="375"/>
    </location>
</feature>
<keyword evidence="2" id="KW-0813">Transport</keyword>
<dbReference type="EMBL" id="JH692063">
    <property type="protein sequence ID" value="EIP87946.1"/>
    <property type="molecule type" value="Genomic_DNA"/>
</dbReference>
<dbReference type="PROSITE" id="PS50850">
    <property type="entry name" value="MFS"/>
    <property type="match status" value="1"/>
</dbReference>
<keyword evidence="5 7" id="KW-1133">Transmembrane helix</keyword>
<dbReference type="Proteomes" id="UP000004682">
    <property type="component" value="Unassembled WGS sequence"/>
</dbReference>
<evidence type="ECO:0000256" key="3">
    <source>
        <dbReference type="ARBA" id="ARBA00022475"/>
    </source>
</evidence>
<dbReference type="Pfam" id="PF07690">
    <property type="entry name" value="MFS_1"/>
    <property type="match status" value="1"/>
</dbReference>
<feature type="transmembrane region" description="Helical" evidence="7">
    <location>
        <begin position="21"/>
        <end position="44"/>
    </location>
</feature>
<dbReference type="InterPro" id="IPR020846">
    <property type="entry name" value="MFS_dom"/>
</dbReference>
<gene>
    <name evidence="9" type="ORF">A33K_15967</name>
</gene>
<dbReference type="PANTHER" id="PTHR23517:SF2">
    <property type="entry name" value="MULTIDRUG RESISTANCE PROTEIN MDTH"/>
    <property type="match status" value="1"/>
</dbReference>
<dbReference type="CDD" id="cd17329">
    <property type="entry name" value="MFS_MdtH_MDR_like"/>
    <property type="match status" value="1"/>
</dbReference>
<keyword evidence="3" id="KW-1003">Cell membrane</keyword>
<name>A0ABN0G6V3_9BURK</name>
<evidence type="ECO:0000313" key="10">
    <source>
        <dbReference type="Proteomes" id="UP000004682"/>
    </source>
</evidence>
<evidence type="ECO:0000256" key="2">
    <source>
        <dbReference type="ARBA" id="ARBA00022448"/>
    </source>
</evidence>
<evidence type="ECO:0000256" key="4">
    <source>
        <dbReference type="ARBA" id="ARBA00022692"/>
    </source>
</evidence>
<keyword evidence="6 7" id="KW-0472">Membrane</keyword>
<reference evidence="10" key="1">
    <citation type="journal article" date="2012" name="J. Bacteriol.">
        <title>Revised Genome Sequence of Burkholderia thailandensis MSMB43 with Improved Annotation.</title>
        <authorList>
            <person name="Zhuo Y."/>
            <person name="Liu L."/>
            <person name="Wang Q."/>
            <person name="Liu X."/>
            <person name="Ren B."/>
            <person name="Liu M."/>
            <person name="Ni P."/>
            <person name="Cheng Y.Q."/>
            <person name="Zhang L."/>
        </authorList>
    </citation>
    <scope>NUCLEOTIDE SEQUENCE [LARGE SCALE GENOMIC DNA]</scope>
    <source>
        <strain evidence="10">MSMB43</strain>
    </source>
</reference>
<dbReference type="InterPro" id="IPR050171">
    <property type="entry name" value="MFS_Transporters"/>
</dbReference>
<feature type="transmembrane region" description="Helical" evidence="7">
    <location>
        <begin position="177"/>
        <end position="196"/>
    </location>
</feature>
<feature type="transmembrane region" description="Helical" evidence="7">
    <location>
        <begin position="381"/>
        <end position="401"/>
    </location>
</feature>
<keyword evidence="10" id="KW-1185">Reference proteome</keyword>